<evidence type="ECO:0000256" key="1">
    <source>
        <dbReference type="SAM" id="MobiDB-lite"/>
    </source>
</evidence>
<proteinExistence type="predicted"/>
<feature type="compositionally biased region" description="Acidic residues" evidence="1">
    <location>
        <begin position="35"/>
        <end position="65"/>
    </location>
</feature>
<feature type="compositionally biased region" description="Polar residues" evidence="1">
    <location>
        <begin position="8"/>
        <end position="18"/>
    </location>
</feature>
<dbReference type="Proteomes" id="UP000305948">
    <property type="component" value="Unassembled WGS sequence"/>
</dbReference>
<evidence type="ECO:0000313" key="3">
    <source>
        <dbReference type="Proteomes" id="UP000305948"/>
    </source>
</evidence>
<name>A0A5C3NFQ0_9AGAM</name>
<sequence>MSKRTATEIITASGSSSEPYAKVAVNGDRRKPEGENEMGEFEDAWEDEIESDEEAVEGGEDDLVR</sequence>
<keyword evidence="3" id="KW-1185">Reference proteome</keyword>
<evidence type="ECO:0000313" key="2">
    <source>
        <dbReference type="EMBL" id="TFK56564.1"/>
    </source>
</evidence>
<accession>A0A5C3NFQ0</accession>
<organism evidence="2 3">
    <name type="scientific">Heliocybe sulcata</name>
    <dbReference type="NCBI Taxonomy" id="5364"/>
    <lineage>
        <taxon>Eukaryota</taxon>
        <taxon>Fungi</taxon>
        <taxon>Dikarya</taxon>
        <taxon>Basidiomycota</taxon>
        <taxon>Agaricomycotina</taxon>
        <taxon>Agaricomycetes</taxon>
        <taxon>Gloeophyllales</taxon>
        <taxon>Gloeophyllaceae</taxon>
        <taxon>Heliocybe</taxon>
    </lineage>
</organism>
<dbReference type="STRING" id="5364.A0A5C3NFQ0"/>
<protein>
    <submittedName>
        <fullName evidence="2">Uncharacterized protein</fullName>
    </submittedName>
</protein>
<dbReference type="AlphaFoldDB" id="A0A5C3NFQ0"/>
<gene>
    <name evidence="2" type="ORF">OE88DRAFT_1649923</name>
</gene>
<feature type="region of interest" description="Disordered" evidence="1">
    <location>
        <begin position="1"/>
        <end position="65"/>
    </location>
</feature>
<reference evidence="2 3" key="1">
    <citation type="journal article" date="2019" name="Nat. Ecol. Evol.">
        <title>Megaphylogeny resolves global patterns of mushroom evolution.</title>
        <authorList>
            <person name="Varga T."/>
            <person name="Krizsan K."/>
            <person name="Foldi C."/>
            <person name="Dima B."/>
            <person name="Sanchez-Garcia M."/>
            <person name="Sanchez-Ramirez S."/>
            <person name="Szollosi G.J."/>
            <person name="Szarkandi J.G."/>
            <person name="Papp V."/>
            <person name="Albert L."/>
            <person name="Andreopoulos W."/>
            <person name="Angelini C."/>
            <person name="Antonin V."/>
            <person name="Barry K.W."/>
            <person name="Bougher N.L."/>
            <person name="Buchanan P."/>
            <person name="Buyck B."/>
            <person name="Bense V."/>
            <person name="Catcheside P."/>
            <person name="Chovatia M."/>
            <person name="Cooper J."/>
            <person name="Damon W."/>
            <person name="Desjardin D."/>
            <person name="Finy P."/>
            <person name="Geml J."/>
            <person name="Haridas S."/>
            <person name="Hughes K."/>
            <person name="Justo A."/>
            <person name="Karasinski D."/>
            <person name="Kautmanova I."/>
            <person name="Kiss B."/>
            <person name="Kocsube S."/>
            <person name="Kotiranta H."/>
            <person name="LaButti K.M."/>
            <person name="Lechner B.E."/>
            <person name="Liimatainen K."/>
            <person name="Lipzen A."/>
            <person name="Lukacs Z."/>
            <person name="Mihaltcheva S."/>
            <person name="Morgado L.N."/>
            <person name="Niskanen T."/>
            <person name="Noordeloos M.E."/>
            <person name="Ohm R.A."/>
            <person name="Ortiz-Santana B."/>
            <person name="Ovrebo C."/>
            <person name="Racz N."/>
            <person name="Riley R."/>
            <person name="Savchenko A."/>
            <person name="Shiryaev A."/>
            <person name="Soop K."/>
            <person name="Spirin V."/>
            <person name="Szebenyi C."/>
            <person name="Tomsovsky M."/>
            <person name="Tulloss R.E."/>
            <person name="Uehling J."/>
            <person name="Grigoriev I.V."/>
            <person name="Vagvolgyi C."/>
            <person name="Papp T."/>
            <person name="Martin F.M."/>
            <person name="Miettinen O."/>
            <person name="Hibbett D.S."/>
            <person name="Nagy L.G."/>
        </authorList>
    </citation>
    <scope>NUCLEOTIDE SEQUENCE [LARGE SCALE GENOMIC DNA]</scope>
    <source>
        <strain evidence="2 3">OMC1185</strain>
    </source>
</reference>
<dbReference type="EMBL" id="ML213503">
    <property type="protein sequence ID" value="TFK56564.1"/>
    <property type="molecule type" value="Genomic_DNA"/>
</dbReference>